<organism evidence="6 7">
    <name type="scientific">Emiliania huxleyi (strain CCMP1516)</name>
    <dbReference type="NCBI Taxonomy" id="280463"/>
    <lineage>
        <taxon>Eukaryota</taxon>
        <taxon>Haptista</taxon>
        <taxon>Haptophyta</taxon>
        <taxon>Prymnesiophyceae</taxon>
        <taxon>Isochrysidales</taxon>
        <taxon>Noelaerhabdaceae</taxon>
        <taxon>Emiliania</taxon>
    </lineage>
</organism>
<dbReference type="InterPro" id="IPR013078">
    <property type="entry name" value="His_Pase_superF_clade-1"/>
</dbReference>
<keyword evidence="3" id="KW-0175">Coiled coil</keyword>
<dbReference type="GO" id="GO:0003873">
    <property type="term" value="F:6-phosphofructo-2-kinase activity"/>
    <property type="evidence" value="ECO:0007669"/>
    <property type="project" value="InterPro"/>
</dbReference>
<dbReference type="CDD" id="cd07067">
    <property type="entry name" value="HP_PGM_like"/>
    <property type="match status" value="1"/>
</dbReference>
<dbReference type="SUPFAM" id="SSF53254">
    <property type="entry name" value="Phosphoglycerate mutase-like"/>
    <property type="match status" value="1"/>
</dbReference>
<protein>
    <recommendedName>
        <fullName evidence="5">6-phosphofructo-2-kinase domain-containing protein</fullName>
    </recommendedName>
</protein>
<name>A0A0D3KZN5_EMIH1</name>
<evidence type="ECO:0000259" key="5">
    <source>
        <dbReference type="Pfam" id="PF01591"/>
    </source>
</evidence>
<dbReference type="GO" id="GO:0005524">
    <property type="term" value="F:ATP binding"/>
    <property type="evidence" value="ECO:0007669"/>
    <property type="project" value="UniProtKB-KW"/>
</dbReference>
<evidence type="ECO:0000256" key="1">
    <source>
        <dbReference type="ARBA" id="ARBA00022741"/>
    </source>
</evidence>
<dbReference type="PANTHER" id="PTHR10606:SF44">
    <property type="entry name" value="6-PHOSPHOFRUCTO 2-KINASE_FRUCTOSE 2,6-BISPHOSPHATASE LONG FORM"/>
    <property type="match status" value="1"/>
</dbReference>
<dbReference type="Gene3D" id="3.40.50.1240">
    <property type="entry name" value="Phosphoglycerate mutase-like"/>
    <property type="match status" value="2"/>
</dbReference>
<dbReference type="InterPro" id="IPR013079">
    <property type="entry name" value="6Phosfructo_kin"/>
</dbReference>
<dbReference type="GO" id="GO:0006003">
    <property type="term" value="P:fructose 2,6-bisphosphate metabolic process"/>
    <property type="evidence" value="ECO:0007669"/>
    <property type="project" value="InterPro"/>
</dbReference>
<accession>A0A0D3KZN5</accession>
<feature type="compositionally biased region" description="Basic and acidic residues" evidence="4">
    <location>
        <begin position="260"/>
        <end position="281"/>
    </location>
</feature>
<evidence type="ECO:0000313" key="6">
    <source>
        <dbReference type="EnsemblProtists" id="EOD41220"/>
    </source>
</evidence>
<feature type="coiled-coil region" evidence="3">
    <location>
        <begin position="146"/>
        <end position="173"/>
    </location>
</feature>
<feature type="region of interest" description="Disordered" evidence="4">
    <location>
        <begin position="260"/>
        <end position="306"/>
    </location>
</feature>
<dbReference type="PaxDb" id="2903-EOD41220"/>
<dbReference type="Proteomes" id="UP000013827">
    <property type="component" value="Unassembled WGS sequence"/>
</dbReference>
<dbReference type="GO" id="GO:0005829">
    <property type="term" value="C:cytosol"/>
    <property type="evidence" value="ECO:0007669"/>
    <property type="project" value="TreeGrafter"/>
</dbReference>
<dbReference type="HOGENOM" id="CLU_397135_0_0_1"/>
<keyword evidence="7" id="KW-1185">Reference proteome</keyword>
<dbReference type="InterPro" id="IPR029033">
    <property type="entry name" value="His_PPase_superfam"/>
</dbReference>
<evidence type="ECO:0000313" key="7">
    <source>
        <dbReference type="Proteomes" id="UP000013827"/>
    </source>
</evidence>
<dbReference type="GO" id="GO:0004331">
    <property type="term" value="F:fructose-2,6-bisphosphate 2-phosphatase activity"/>
    <property type="evidence" value="ECO:0007669"/>
    <property type="project" value="TreeGrafter"/>
</dbReference>
<dbReference type="Pfam" id="PF01591">
    <property type="entry name" value="6PF2K"/>
    <property type="match status" value="1"/>
</dbReference>
<dbReference type="eggNOG" id="KOG0234">
    <property type="taxonomic scope" value="Eukaryota"/>
</dbReference>
<keyword evidence="1" id="KW-0547">Nucleotide-binding</keyword>
<dbReference type="Gene3D" id="3.40.50.300">
    <property type="entry name" value="P-loop containing nucleotide triphosphate hydrolases"/>
    <property type="match status" value="2"/>
</dbReference>
<feature type="domain" description="6-phosphofructo-2-kinase" evidence="5">
    <location>
        <begin position="332"/>
        <end position="394"/>
    </location>
</feature>
<dbReference type="PANTHER" id="PTHR10606">
    <property type="entry name" value="6-PHOSPHOFRUCTO-2-KINASE/FRUCTOSE-2,6-BISPHOSPHATASE"/>
    <property type="match status" value="1"/>
</dbReference>
<dbReference type="GO" id="GO:0006000">
    <property type="term" value="P:fructose metabolic process"/>
    <property type="evidence" value="ECO:0007669"/>
    <property type="project" value="InterPro"/>
</dbReference>
<dbReference type="PROSITE" id="PS00175">
    <property type="entry name" value="PG_MUTASE"/>
    <property type="match status" value="1"/>
</dbReference>
<reference evidence="6" key="2">
    <citation type="submission" date="2024-10" db="UniProtKB">
        <authorList>
            <consortium name="EnsemblProtists"/>
        </authorList>
    </citation>
    <scope>IDENTIFICATION</scope>
</reference>
<dbReference type="OMA" id="CTEERVF"/>
<reference evidence="7" key="1">
    <citation type="journal article" date="2013" name="Nature">
        <title>Pan genome of the phytoplankton Emiliania underpins its global distribution.</title>
        <authorList>
            <person name="Read B.A."/>
            <person name="Kegel J."/>
            <person name="Klute M.J."/>
            <person name="Kuo A."/>
            <person name="Lefebvre S.C."/>
            <person name="Maumus F."/>
            <person name="Mayer C."/>
            <person name="Miller J."/>
            <person name="Monier A."/>
            <person name="Salamov A."/>
            <person name="Young J."/>
            <person name="Aguilar M."/>
            <person name="Claverie J.M."/>
            <person name="Frickenhaus S."/>
            <person name="Gonzalez K."/>
            <person name="Herman E.K."/>
            <person name="Lin Y.C."/>
            <person name="Napier J."/>
            <person name="Ogata H."/>
            <person name="Sarno A.F."/>
            <person name="Shmutz J."/>
            <person name="Schroeder D."/>
            <person name="de Vargas C."/>
            <person name="Verret F."/>
            <person name="von Dassow P."/>
            <person name="Valentin K."/>
            <person name="Van de Peer Y."/>
            <person name="Wheeler G."/>
            <person name="Dacks J.B."/>
            <person name="Delwiche C.F."/>
            <person name="Dyhrman S.T."/>
            <person name="Glockner G."/>
            <person name="John U."/>
            <person name="Richards T."/>
            <person name="Worden A.Z."/>
            <person name="Zhang X."/>
            <person name="Grigoriev I.V."/>
            <person name="Allen A.E."/>
            <person name="Bidle K."/>
            <person name="Borodovsky M."/>
            <person name="Bowler C."/>
            <person name="Brownlee C."/>
            <person name="Cock J.M."/>
            <person name="Elias M."/>
            <person name="Gladyshev V.N."/>
            <person name="Groth M."/>
            <person name="Guda C."/>
            <person name="Hadaegh A."/>
            <person name="Iglesias-Rodriguez M.D."/>
            <person name="Jenkins J."/>
            <person name="Jones B.M."/>
            <person name="Lawson T."/>
            <person name="Leese F."/>
            <person name="Lindquist E."/>
            <person name="Lobanov A."/>
            <person name="Lomsadze A."/>
            <person name="Malik S.B."/>
            <person name="Marsh M.E."/>
            <person name="Mackinder L."/>
            <person name="Mock T."/>
            <person name="Mueller-Roeber B."/>
            <person name="Pagarete A."/>
            <person name="Parker M."/>
            <person name="Probert I."/>
            <person name="Quesneville H."/>
            <person name="Raines C."/>
            <person name="Rensing S.A."/>
            <person name="Riano-Pachon D.M."/>
            <person name="Richier S."/>
            <person name="Rokitta S."/>
            <person name="Shiraiwa Y."/>
            <person name="Soanes D.M."/>
            <person name="van der Giezen M."/>
            <person name="Wahlund T.M."/>
            <person name="Williams B."/>
            <person name="Wilson W."/>
            <person name="Wolfe G."/>
            <person name="Wurch L.L."/>
        </authorList>
    </citation>
    <scope>NUCLEOTIDE SEQUENCE</scope>
</reference>
<dbReference type="InterPro" id="IPR001345">
    <property type="entry name" value="PG/BPGM_mutase_AS"/>
</dbReference>
<sequence length="697" mass="77267">MEPRPRVESSGALNDVYVKSQEHLLRPTSENPLPTSVPPPSAGMAGLIGVRHVLIVIGLPERGKCFIAQRLSKYLYFFHGAEVKLFDVAEYMGCQPVDIGHAAQPQDECRIEASANTLTRDLKLFLNSSGEAARRAGGNMTVPVPRNCQTAQARAAERAMAAAREEIQNTEQHLLVDEADRRRKNVDSGKVAIIFTSDGMGSFYEKWACTSKERRRWAAETIQSDKRLGAKVIFIEVIVNSAKLMEQNLLSKIRHERRLSRGAEARDSRDSRQSREGEENARGIAVPSSPATPGRPTRASSSRNHGYGSGYDWSAAAAEALEESDDIPPRLVREFHARVNRFARVYVSLQEDGSEDDLSYIKLINYGDKVVTNNMHGYLRMRIAQFLTVVHPTPHVIYLTRHGQSTYNQLGKIGGNSPLSPAGEEYARRLGAWVMPYVCYQQAAGLDSLTKTRLWTSSLQRTILTAQHIPHPIISEEDLGTPSVPPEPDADDALANGDSPTRCSAGRSSGLRGTPPRANGLRERLRSGGLSGVVGGVALGGIDLDSDRGGGGDRDRVWQQMAPRVYRNLDEIFAGECEGMTYEEIQHSFPSEAKMRATDKIGFRYPRGESYLDILARLDPLVHELESYHEPLVIVSHQAVLRLLYCYLTGRTRAQAPKLSMPLHTVIRITYDGWTPPTEERFYLGPECSQTDGQTHL</sequence>
<evidence type="ECO:0000256" key="3">
    <source>
        <dbReference type="SAM" id="Coils"/>
    </source>
</evidence>
<dbReference type="GeneID" id="17286490"/>
<feature type="region of interest" description="Disordered" evidence="4">
    <location>
        <begin position="475"/>
        <end position="520"/>
    </location>
</feature>
<proteinExistence type="predicted"/>
<dbReference type="InterPro" id="IPR003094">
    <property type="entry name" value="6Pfruct_kin"/>
</dbReference>
<evidence type="ECO:0000256" key="2">
    <source>
        <dbReference type="ARBA" id="ARBA00022840"/>
    </source>
</evidence>
<keyword evidence="2" id="KW-0067">ATP-binding</keyword>
<evidence type="ECO:0000256" key="4">
    <source>
        <dbReference type="SAM" id="MobiDB-lite"/>
    </source>
</evidence>
<dbReference type="STRING" id="2903.R1FQ23"/>
<dbReference type="AlphaFoldDB" id="A0A0D3KZN5"/>
<dbReference type="Pfam" id="PF00300">
    <property type="entry name" value="His_Phos_1"/>
    <property type="match status" value="2"/>
</dbReference>
<dbReference type="SMART" id="SM00855">
    <property type="entry name" value="PGAM"/>
    <property type="match status" value="1"/>
</dbReference>
<dbReference type="RefSeq" id="XP_005793649.1">
    <property type="nucleotide sequence ID" value="XM_005793592.1"/>
</dbReference>
<dbReference type="KEGG" id="ehx:EMIHUDRAFT_414868"/>
<dbReference type="EnsemblProtists" id="EOD41220">
    <property type="protein sequence ID" value="EOD41220"/>
    <property type="gene ID" value="EMIHUDRAFT_414868"/>
</dbReference>
<dbReference type="InterPro" id="IPR027417">
    <property type="entry name" value="P-loop_NTPase"/>
</dbReference>